<sequence>MRLPYIINQNTYIEYDPSQITRELLDEVDRVLISEDITRTDDKTKTLVALCILCIGNNFEQYPLINDLLLCADRDNLLEILPTNLPLSLVVPLIEDEIYWKRRFTDTYGVMSQRLHEGWTWKCVYLENHMQELVEKAQPEYNDEETMEEITTLIHTYVHRLIITQLQCWRPPLTQEKDEIPEIYPVDHINMEPIFRRLSFIEEIDISFGTKDVGESFKWQMFKVSLDDAKRLGTALVNLKKLRVLSLHNSSMEDKHIQILTKFLIKIASLEELRFSYCLIGDKGTLCIAKLMMSHAALSKIVLTYNKIGAIGGEGIGYALMQDNCCPIKHLDLRLNPLGHQGIMGLFRALVRVNRLEELIISGCGFEDETSIRLGAVLQLHKNLKMLDVSNNWLLPGEKNILEGMMLNNTLCWMDLRETDITDEVLHKIKRKLDRNRRGDFEDHASDEEEEIMEEVEEETIEEENVALELDEEEDDEEEEEEEEGVDLIDANLE</sequence>
<dbReference type="InterPro" id="IPR027038">
    <property type="entry name" value="RanGap"/>
</dbReference>
<evidence type="ECO:0000313" key="6">
    <source>
        <dbReference type="RefSeq" id="XP_017770018.1"/>
    </source>
</evidence>
<evidence type="ECO:0000256" key="2">
    <source>
        <dbReference type="ARBA" id="ARBA00022614"/>
    </source>
</evidence>
<dbReference type="PANTHER" id="PTHR24113">
    <property type="entry name" value="RAN GTPASE-ACTIVATING PROTEIN 1"/>
    <property type="match status" value="1"/>
</dbReference>
<dbReference type="Pfam" id="PF13516">
    <property type="entry name" value="LRR_6"/>
    <property type="match status" value="2"/>
</dbReference>
<feature type="compositionally biased region" description="Acidic residues" evidence="4">
    <location>
        <begin position="445"/>
        <end position="494"/>
    </location>
</feature>
<organism evidence="5 6">
    <name type="scientific">Nicrophorus vespilloides</name>
    <name type="common">Boreal carrion beetle</name>
    <dbReference type="NCBI Taxonomy" id="110193"/>
    <lineage>
        <taxon>Eukaryota</taxon>
        <taxon>Metazoa</taxon>
        <taxon>Ecdysozoa</taxon>
        <taxon>Arthropoda</taxon>
        <taxon>Hexapoda</taxon>
        <taxon>Insecta</taxon>
        <taxon>Pterygota</taxon>
        <taxon>Neoptera</taxon>
        <taxon>Endopterygota</taxon>
        <taxon>Coleoptera</taxon>
        <taxon>Polyphaga</taxon>
        <taxon>Staphyliniformia</taxon>
        <taxon>Silphidae</taxon>
        <taxon>Nicrophorinae</taxon>
        <taxon>Nicrophorus</taxon>
    </lineage>
</organism>
<dbReference type="InterPro" id="IPR001611">
    <property type="entry name" value="Leu-rich_rpt"/>
</dbReference>
<keyword evidence="2" id="KW-0433">Leucine-rich repeat</keyword>
<dbReference type="RefSeq" id="XP_017770018.1">
    <property type="nucleotide sequence ID" value="XM_017914529.1"/>
</dbReference>
<keyword evidence="5" id="KW-1185">Reference proteome</keyword>
<dbReference type="Proteomes" id="UP000695000">
    <property type="component" value="Unplaced"/>
</dbReference>
<dbReference type="InterPro" id="IPR032675">
    <property type="entry name" value="LRR_dom_sf"/>
</dbReference>
<protein>
    <submittedName>
        <fullName evidence="6">T-complex-associated testis-expressed protein 1-like</fullName>
    </submittedName>
</protein>
<accession>A0ABM1M618</accession>
<feature type="region of interest" description="Disordered" evidence="4">
    <location>
        <begin position="438"/>
        <end position="494"/>
    </location>
</feature>
<dbReference type="Gene3D" id="3.80.10.10">
    <property type="entry name" value="Ribonuclease Inhibitor"/>
    <property type="match status" value="1"/>
</dbReference>
<evidence type="ECO:0000313" key="5">
    <source>
        <dbReference type="Proteomes" id="UP000695000"/>
    </source>
</evidence>
<gene>
    <name evidence="6" type="primary">LOC108557844</name>
</gene>
<dbReference type="GeneID" id="108557844"/>
<keyword evidence="3" id="KW-0677">Repeat</keyword>
<proteinExistence type="predicted"/>
<name>A0ABM1M618_NICVS</name>
<keyword evidence="1" id="KW-0343">GTPase activation</keyword>
<evidence type="ECO:0000256" key="3">
    <source>
        <dbReference type="ARBA" id="ARBA00022737"/>
    </source>
</evidence>
<evidence type="ECO:0000256" key="4">
    <source>
        <dbReference type="SAM" id="MobiDB-lite"/>
    </source>
</evidence>
<dbReference type="PANTHER" id="PTHR24113:SF12">
    <property type="entry name" value="RAN GTPASE-ACTIVATING PROTEIN 1"/>
    <property type="match status" value="1"/>
</dbReference>
<dbReference type="SUPFAM" id="SSF52047">
    <property type="entry name" value="RNI-like"/>
    <property type="match status" value="1"/>
</dbReference>
<evidence type="ECO:0000256" key="1">
    <source>
        <dbReference type="ARBA" id="ARBA00022468"/>
    </source>
</evidence>
<reference evidence="6" key="1">
    <citation type="submission" date="2025-08" db="UniProtKB">
        <authorList>
            <consortium name="RefSeq"/>
        </authorList>
    </citation>
    <scope>IDENTIFICATION</scope>
    <source>
        <tissue evidence="6">Whole Larva</tissue>
    </source>
</reference>